<dbReference type="PANTHER" id="PTHR43581">
    <property type="entry name" value="ATP/GTP PHOSPHATASE"/>
    <property type="match status" value="1"/>
</dbReference>
<proteinExistence type="predicted"/>
<dbReference type="Proteomes" id="UP000197768">
    <property type="component" value="Unassembled WGS sequence"/>
</dbReference>
<sequence>MKIKSIKYENTEQEWGFDKIDFFDLTLLVGVSGVGKTQILRSIYSLKRIANGSSENGVKWEIEFQTLKGNTFTWKGEFENIKATNELIPHFVEDESEKNKPKIIFEDLNGSNGTIINRSAESFLFDNKEMPKLNSSESALNILKEENEIKEIFESFKLIILRDHTQKEGGRFSGLSVEKLKRKYDSFEKIKESDLDTFHKLALTYEVSKQTFSEILNRFIEVFPQVEDIKIEPVRDNEFSNFVFEATVIQIKEVGVNKWIPHNRMSSGMLRTLLHIAEMYLWNDGTVILIDEFENSLGLNCIDVLTEDLLYDESNIQFIATSHHPYIINKIPFDNWKIVTRKGSIIKTFDAKDFDLGNSHHDRFLSLINHPFYKQGIS</sequence>
<dbReference type="GO" id="GO:0016887">
    <property type="term" value="F:ATP hydrolysis activity"/>
    <property type="evidence" value="ECO:0007669"/>
    <property type="project" value="InterPro"/>
</dbReference>
<dbReference type="AlphaFoldDB" id="A0A246GFS3"/>
<dbReference type="InterPro" id="IPR051396">
    <property type="entry name" value="Bact_Antivir_Def_Nuclease"/>
</dbReference>
<evidence type="ECO:0000313" key="2">
    <source>
        <dbReference type="EMBL" id="OWP83001.1"/>
    </source>
</evidence>
<gene>
    <name evidence="2" type="ORF">BWK59_12830</name>
</gene>
<dbReference type="Pfam" id="PF13304">
    <property type="entry name" value="AAA_21"/>
    <property type="match status" value="1"/>
</dbReference>
<dbReference type="PANTHER" id="PTHR43581:SF2">
    <property type="entry name" value="EXCINUCLEASE ATPASE SUBUNIT"/>
    <property type="match status" value="1"/>
</dbReference>
<name>A0A246GFS3_9FLAO</name>
<dbReference type="RefSeq" id="WP_088394505.1">
    <property type="nucleotide sequence ID" value="NZ_MTCZ01000189.1"/>
</dbReference>
<feature type="domain" description="ATPase AAA-type core" evidence="1">
    <location>
        <begin position="25"/>
        <end position="329"/>
    </location>
</feature>
<comment type="caution">
    <text evidence="2">The sequence shown here is derived from an EMBL/GenBank/DDBJ whole genome shotgun (WGS) entry which is preliminary data.</text>
</comment>
<dbReference type="EMBL" id="MTCZ01000189">
    <property type="protein sequence ID" value="OWP83001.1"/>
    <property type="molecule type" value="Genomic_DNA"/>
</dbReference>
<reference evidence="2 3" key="1">
    <citation type="journal article" date="2017" name="Infect. Genet. Evol.">
        <title>Comparative genome analysis of fish pathogen Flavobacterium columnare reveals extensive sequence diversity within the species.</title>
        <authorList>
            <person name="Kayansamruaj P."/>
            <person name="Dong H.T."/>
            <person name="Hirono I."/>
            <person name="Kondo H."/>
            <person name="Senapin S."/>
            <person name="Rodkhum C."/>
        </authorList>
    </citation>
    <scope>NUCLEOTIDE SEQUENCE [LARGE SCALE GENOMIC DNA]</scope>
    <source>
        <strain evidence="2 3">1215</strain>
    </source>
</reference>
<organism evidence="2 3">
    <name type="scientific">Flavobacterium davisii</name>
    <dbReference type="NCBI Taxonomy" id="2906077"/>
    <lineage>
        <taxon>Bacteria</taxon>
        <taxon>Pseudomonadati</taxon>
        <taxon>Bacteroidota</taxon>
        <taxon>Flavobacteriia</taxon>
        <taxon>Flavobacteriales</taxon>
        <taxon>Flavobacteriaceae</taxon>
        <taxon>Flavobacterium</taxon>
    </lineage>
</organism>
<dbReference type="InterPro" id="IPR003959">
    <property type="entry name" value="ATPase_AAA_core"/>
</dbReference>
<dbReference type="Gene3D" id="3.40.50.300">
    <property type="entry name" value="P-loop containing nucleotide triphosphate hydrolases"/>
    <property type="match status" value="1"/>
</dbReference>
<dbReference type="SUPFAM" id="SSF52540">
    <property type="entry name" value="P-loop containing nucleoside triphosphate hydrolases"/>
    <property type="match status" value="1"/>
</dbReference>
<evidence type="ECO:0000313" key="3">
    <source>
        <dbReference type="Proteomes" id="UP000197768"/>
    </source>
</evidence>
<dbReference type="InterPro" id="IPR027417">
    <property type="entry name" value="P-loop_NTPase"/>
</dbReference>
<evidence type="ECO:0000259" key="1">
    <source>
        <dbReference type="Pfam" id="PF13304"/>
    </source>
</evidence>
<protein>
    <recommendedName>
        <fullName evidence="1">ATPase AAA-type core domain-containing protein</fullName>
    </recommendedName>
</protein>
<dbReference type="GO" id="GO:0005524">
    <property type="term" value="F:ATP binding"/>
    <property type="evidence" value="ECO:0007669"/>
    <property type="project" value="InterPro"/>
</dbReference>
<accession>A0A246GFS3</accession>